<sequence>MHRQLRSVIRKTKARSLYAIILFTGVATYLAVSLENTFGGSPSIHRPPAPSAAPFTKGRSSAAQSTSRSDALFTRLQTELESLPAESLCHSQRGLGGRCFNCMINNETVLGQTDGVKPTCLDWLHANCSVLSFGINNDFSFDDQMSDLGCTVHAFDPTMGRDSYRRSERVFFHAEGVAAADGHSGTFPVLSLASAAARAGLETGVIDYLKLDVEGSEWEVLLTAGATLRQVRQLALELHLTHPYGQLTSGVGIQQSEVAPHVSAEGARRFLEALGKLREAGFLMTHSVHSVACQKYAGGCLPFMYETVWVNIALLPTRSQ</sequence>
<reference evidence="4 5" key="1">
    <citation type="submission" date="2019-07" db="EMBL/GenBank/DDBJ databases">
        <title>Draft genome assembly of a fouling barnacle, Amphibalanus amphitrite (Darwin, 1854): The first reference genome for Thecostraca.</title>
        <authorList>
            <person name="Kim W."/>
        </authorList>
    </citation>
    <scope>NUCLEOTIDE SEQUENCE [LARGE SCALE GENOMIC DNA]</scope>
    <source>
        <strain evidence="4">SNU_AA5</strain>
        <tissue evidence="4">Soma without cirri and trophi</tissue>
    </source>
</reference>
<keyword evidence="4" id="KW-0808">Transferase</keyword>
<dbReference type="EMBL" id="VIIS01001515">
    <property type="protein sequence ID" value="KAF0297042.1"/>
    <property type="molecule type" value="Genomic_DNA"/>
</dbReference>
<dbReference type="GO" id="GO:0032259">
    <property type="term" value="P:methylation"/>
    <property type="evidence" value="ECO:0007669"/>
    <property type="project" value="UniProtKB-KW"/>
</dbReference>
<feature type="domain" description="Methyltransferase FkbM" evidence="3">
    <location>
        <begin position="172"/>
        <end position="282"/>
    </location>
</feature>
<feature type="compositionally biased region" description="Polar residues" evidence="1">
    <location>
        <begin position="58"/>
        <end position="69"/>
    </location>
</feature>
<feature type="transmembrane region" description="Helical" evidence="2">
    <location>
        <begin position="16"/>
        <end position="34"/>
    </location>
</feature>
<protein>
    <submittedName>
        <fullName evidence="4">Methyltransferase-like protein 24</fullName>
    </submittedName>
</protein>
<dbReference type="OrthoDB" id="10006218at2759"/>
<evidence type="ECO:0000259" key="3">
    <source>
        <dbReference type="Pfam" id="PF05050"/>
    </source>
</evidence>
<evidence type="ECO:0000256" key="1">
    <source>
        <dbReference type="SAM" id="MobiDB-lite"/>
    </source>
</evidence>
<evidence type="ECO:0000313" key="5">
    <source>
        <dbReference type="Proteomes" id="UP000440578"/>
    </source>
</evidence>
<evidence type="ECO:0000313" key="4">
    <source>
        <dbReference type="EMBL" id="KAF0297042.1"/>
    </source>
</evidence>
<dbReference type="InterPro" id="IPR029063">
    <property type="entry name" value="SAM-dependent_MTases_sf"/>
</dbReference>
<dbReference type="Pfam" id="PF05050">
    <property type="entry name" value="Methyltransf_21"/>
    <property type="match status" value="1"/>
</dbReference>
<dbReference type="GO" id="GO:0008168">
    <property type="term" value="F:methyltransferase activity"/>
    <property type="evidence" value="ECO:0007669"/>
    <property type="project" value="UniProtKB-KW"/>
</dbReference>
<dbReference type="PANTHER" id="PTHR32026:SF10">
    <property type="entry name" value="METHYLTRANSFERASE-LIKE PROTEIN 24-RELATED"/>
    <property type="match status" value="1"/>
</dbReference>
<dbReference type="SUPFAM" id="SSF53335">
    <property type="entry name" value="S-adenosyl-L-methionine-dependent methyltransferases"/>
    <property type="match status" value="1"/>
</dbReference>
<keyword evidence="2" id="KW-0812">Transmembrane</keyword>
<keyword evidence="2" id="KW-1133">Transmembrane helix</keyword>
<dbReference type="AlphaFoldDB" id="A0A6A4W1T0"/>
<name>A0A6A4W1T0_AMPAM</name>
<proteinExistence type="predicted"/>
<keyword evidence="5" id="KW-1185">Reference proteome</keyword>
<accession>A0A6A4W1T0</accession>
<dbReference type="Gene3D" id="3.40.50.150">
    <property type="entry name" value="Vaccinia Virus protein VP39"/>
    <property type="match status" value="1"/>
</dbReference>
<keyword evidence="2" id="KW-0472">Membrane</keyword>
<keyword evidence="4" id="KW-0489">Methyltransferase</keyword>
<dbReference type="PANTHER" id="PTHR32026">
    <property type="entry name" value="METHYLTRANSFERASE-LIKE PROTEIN 24"/>
    <property type="match status" value="1"/>
</dbReference>
<dbReference type="InterPro" id="IPR006342">
    <property type="entry name" value="FkbM_mtfrase"/>
</dbReference>
<dbReference type="Proteomes" id="UP000440578">
    <property type="component" value="Unassembled WGS sequence"/>
</dbReference>
<feature type="region of interest" description="Disordered" evidence="1">
    <location>
        <begin position="43"/>
        <end position="69"/>
    </location>
</feature>
<evidence type="ECO:0000256" key="2">
    <source>
        <dbReference type="SAM" id="Phobius"/>
    </source>
</evidence>
<gene>
    <name evidence="4" type="primary">METTL24_5</name>
    <name evidence="4" type="ORF">FJT64_005526</name>
</gene>
<organism evidence="4 5">
    <name type="scientific">Amphibalanus amphitrite</name>
    <name type="common">Striped barnacle</name>
    <name type="synonym">Balanus amphitrite</name>
    <dbReference type="NCBI Taxonomy" id="1232801"/>
    <lineage>
        <taxon>Eukaryota</taxon>
        <taxon>Metazoa</taxon>
        <taxon>Ecdysozoa</taxon>
        <taxon>Arthropoda</taxon>
        <taxon>Crustacea</taxon>
        <taxon>Multicrustacea</taxon>
        <taxon>Cirripedia</taxon>
        <taxon>Thoracica</taxon>
        <taxon>Thoracicalcarea</taxon>
        <taxon>Balanomorpha</taxon>
        <taxon>Balanoidea</taxon>
        <taxon>Balanidae</taxon>
        <taxon>Amphibalaninae</taxon>
        <taxon>Amphibalanus</taxon>
    </lineage>
</organism>
<comment type="caution">
    <text evidence="4">The sequence shown here is derived from an EMBL/GenBank/DDBJ whole genome shotgun (WGS) entry which is preliminary data.</text>
</comment>
<dbReference type="InterPro" id="IPR026913">
    <property type="entry name" value="METTL24"/>
</dbReference>